<dbReference type="InterPro" id="IPR029016">
    <property type="entry name" value="GAF-like_dom_sf"/>
</dbReference>
<protein>
    <submittedName>
        <fullName evidence="1">GAF domain-containing protein</fullName>
    </submittedName>
</protein>
<organism evidence="1 2">
    <name type="scientific">Hymenobacter cellulosilyticus</name>
    <dbReference type="NCBI Taxonomy" id="2932248"/>
    <lineage>
        <taxon>Bacteria</taxon>
        <taxon>Pseudomonadati</taxon>
        <taxon>Bacteroidota</taxon>
        <taxon>Cytophagia</taxon>
        <taxon>Cytophagales</taxon>
        <taxon>Hymenobacteraceae</taxon>
        <taxon>Hymenobacter</taxon>
    </lineage>
</organism>
<gene>
    <name evidence="1" type="ORF">MUN79_15865</name>
</gene>
<dbReference type="KEGG" id="hcu:MUN79_15865"/>
<evidence type="ECO:0000313" key="1">
    <source>
        <dbReference type="EMBL" id="UOQ70231.1"/>
    </source>
</evidence>
<sequence length="237" mass="26328">MDSRLIPANEAARLRAVARYRSLGNLHERVFDELVALAACLCGVSISFLSLVEAESVWFRYTTGWTGTEHLARDYSLCSVAILQDEATVFENLRKEPCQLIQSGEIELLNLQFFVGIPLKTADGFNIGVLAIADHCPQKTTIEDQLLLESYSRLTVVLLDLYRAEAQSAPIATGVYEAVEDSMRWMQTLSATLTRQAQPSAEQVIKVKQAIGREADDTAQRLRRELGAWHSSWPGAA</sequence>
<dbReference type="AlphaFoldDB" id="A0A8T9Q1C9"/>
<dbReference type="PANTHER" id="PTHR43102">
    <property type="entry name" value="SLR1143 PROTEIN"/>
    <property type="match status" value="1"/>
</dbReference>
<dbReference type="SUPFAM" id="SSF55781">
    <property type="entry name" value="GAF domain-like"/>
    <property type="match status" value="1"/>
</dbReference>
<proteinExistence type="predicted"/>
<keyword evidence="2" id="KW-1185">Reference proteome</keyword>
<dbReference type="RefSeq" id="WP_244673655.1">
    <property type="nucleotide sequence ID" value="NZ_CP095046.1"/>
</dbReference>
<evidence type="ECO:0000313" key="2">
    <source>
        <dbReference type="Proteomes" id="UP000831796"/>
    </source>
</evidence>
<dbReference type="EMBL" id="CP095046">
    <property type="protein sequence ID" value="UOQ70231.1"/>
    <property type="molecule type" value="Genomic_DNA"/>
</dbReference>
<dbReference type="PANTHER" id="PTHR43102:SF2">
    <property type="entry name" value="GAF DOMAIN-CONTAINING PROTEIN"/>
    <property type="match status" value="1"/>
</dbReference>
<dbReference type="Gene3D" id="3.30.450.40">
    <property type="match status" value="1"/>
</dbReference>
<accession>A0A8T9Q1C9</accession>
<dbReference type="Proteomes" id="UP000831796">
    <property type="component" value="Chromosome"/>
</dbReference>
<name>A0A8T9Q1C9_9BACT</name>
<reference evidence="1" key="1">
    <citation type="submission" date="2022-04" db="EMBL/GenBank/DDBJ databases">
        <title>Hymenobacter sp. isolated from the air.</title>
        <authorList>
            <person name="Won M."/>
            <person name="Lee C.-M."/>
            <person name="Woen H.-Y."/>
            <person name="Kwon S.-W."/>
        </authorList>
    </citation>
    <scope>NUCLEOTIDE SEQUENCE</scope>
    <source>
        <strain evidence="1">5116S-3</strain>
    </source>
</reference>